<evidence type="ECO:0000256" key="4">
    <source>
        <dbReference type="ARBA" id="ARBA00011738"/>
    </source>
</evidence>
<dbReference type="GO" id="GO:0008710">
    <property type="term" value="F:8-amino-7-oxononanoate synthase activity"/>
    <property type="evidence" value="ECO:0007669"/>
    <property type="project" value="UniProtKB-EC"/>
</dbReference>
<evidence type="ECO:0000259" key="13">
    <source>
        <dbReference type="Pfam" id="PF00155"/>
    </source>
</evidence>
<evidence type="ECO:0000256" key="10">
    <source>
        <dbReference type="ARBA" id="ARBA00033381"/>
    </source>
</evidence>
<dbReference type="InterPro" id="IPR050087">
    <property type="entry name" value="AON_synthase_class-II"/>
</dbReference>
<comment type="catalytic activity">
    <reaction evidence="11">
        <text>6-carboxyhexanoyl-[ACP] + L-alanine + H(+) = (8S)-8-amino-7-oxononanoate + holo-[ACP] + CO2</text>
        <dbReference type="Rhea" id="RHEA:42288"/>
        <dbReference type="Rhea" id="RHEA-COMP:9685"/>
        <dbReference type="Rhea" id="RHEA-COMP:9955"/>
        <dbReference type="ChEBI" id="CHEBI:15378"/>
        <dbReference type="ChEBI" id="CHEBI:16526"/>
        <dbReference type="ChEBI" id="CHEBI:57972"/>
        <dbReference type="ChEBI" id="CHEBI:64479"/>
        <dbReference type="ChEBI" id="CHEBI:78846"/>
        <dbReference type="ChEBI" id="CHEBI:149468"/>
        <dbReference type="EC" id="2.3.1.47"/>
    </reaction>
</comment>
<dbReference type="PROSITE" id="PS00599">
    <property type="entry name" value="AA_TRANSFER_CLASS_2"/>
    <property type="match status" value="1"/>
</dbReference>
<comment type="subunit">
    <text evidence="4">Homodimer.</text>
</comment>
<evidence type="ECO:0000256" key="12">
    <source>
        <dbReference type="RuleBase" id="RU003693"/>
    </source>
</evidence>
<comment type="cofactor">
    <cofactor evidence="1 12">
        <name>pyridoxal 5'-phosphate</name>
        <dbReference type="ChEBI" id="CHEBI:597326"/>
    </cofactor>
</comment>
<dbReference type="EMBL" id="VBRY01000002">
    <property type="protein sequence ID" value="TLS68554.1"/>
    <property type="molecule type" value="Genomic_DNA"/>
</dbReference>
<name>A0A5R9H0K3_9PROT</name>
<keyword evidence="6" id="KW-0808">Transferase</keyword>
<gene>
    <name evidence="14" type="ORF">FEF65_02255</name>
</gene>
<dbReference type="RefSeq" id="WP_138238172.1">
    <property type="nucleotide sequence ID" value="NZ_VBRY01000002.1"/>
</dbReference>
<evidence type="ECO:0000256" key="1">
    <source>
        <dbReference type="ARBA" id="ARBA00001933"/>
    </source>
</evidence>
<dbReference type="CDD" id="cd06454">
    <property type="entry name" value="KBL_like"/>
    <property type="match status" value="1"/>
</dbReference>
<evidence type="ECO:0000256" key="5">
    <source>
        <dbReference type="ARBA" id="ARBA00013187"/>
    </source>
</evidence>
<keyword evidence="15" id="KW-1185">Reference proteome</keyword>
<evidence type="ECO:0000256" key="2">
    <source>
        <dbReference type="ARBA" id="ARBA00004746"/>
    </source>
</evidence>
<dbReference type="Proteomes" id="UP000306585">
    <property type="component" value="Unassembled WGS sequence"/>
</dbReference>
<keyword evidence="8 12" id="KW-0663">Pyridoxal phosphate</keyword>
<comment type="similarity">
    <text evidence="3">Belongs to the class-II pyridoxal-phosphate-dependent aminotransferase family. BioF subfamily.</text>
</comment>
<evidence type="ECO:0000256" key="9">
    <source>
        <dbReference type="ARBA" id="ARBA00032610"/>
    </source>
</evidence>
<dbReference type="PANTHER" id="PTHR13693:SF100">
    <property type="entry name" value="8-AMINO-7-OXONONANOATE SYNTHASE"/>
    <property type="match status" value="1"/>
</dbReference>
<evidence type="ECO:0000256" key="11">
    <source>
        <dbReference type="ARBA" id="ARBA00047715"/>
    </source>
</evidence>
<evidence type="ECO:0000256" key="6">
    <source>
        <dbReference type="ARBA" id="ARBA00022679"/>
    </source>
</evidence>
<feature type="domain" description="Aminotransferase class I/classII large" evidence="13">
    <location>
        <begin position="37"/>
        <end position="373"/>
    </location>
</feature>
<evidence type="ECO:0000256" key="8">
    <source>
        <dbReference type="ARBA" id="ARBA00022898"/>
    </source>
</evidence>
<accession>A0A5R9H0K3</accession>
<dbReference type="GO" id="GO:0030170">
    <property type="term" value="F:pyridoxal phosphate binding"/>
    <property type="evidence" value="ECO:0007669"/>
    <property type="project" value="InterPro"/>
</dbReference>
<protein>
    <recommendedName>
        <fullName evidence="5">8-amino-7-oxononanoate synthase</fullName>
        <ecNumber evidence="5">2.3.1.47</ecNumber>
    </recommendedName>
    <alternativeName>
        <fullName evidence="9">7-keto-8-amino-pelargonic acid synthase</fullName>
    </alternativeName>
    <alternativeName>
        <fullName evidence="10">8-amino-7-ketopelargonate synthase</fullName>
    </alternativeName>
</protein>
<dbReference type="Gene3D" id="3.90.1150.10">
    <property type="entry name" value="Aspartate Aminotransferase, domain 1"/>
    <property type="match status" value="1"/>
</dbReference>
<organism evidence="14 15">
    <name type="scientific">Mariprofundus erugo</name>
    <dbReference type="NCBI Taxonomy" id="2528639"/>
    <lineage>
        <taxon>Bacteria</taxon>
        <taxon>Pseudomonadati</taxon>
        <taxon>Pseudomonadota</taxon>
        <taxon>Candidatius Mariprofundia</taxon>
        <taxon>Mariprofundales</taxon>
        <taxon>Mariprofundaceae</taxon>
        <taxon>Mariprofundus</taxon>
    </lineage>
</organism>
<dbReference type="Gene3D" id="3.40.640.10">
    <property type="entry name" value="Type I PLP-dependent aspartate aminotransferase-like (Major domain)"/>
    <property type="match status" value="1"/>
</dbReference>
<dbReference type="InterPro" id="IPR015421">
    <property type="entry name" value="PyrdxlP-dep_Trfase_major"/>
</dbReference>
<dbReference type="SUPFAM" id="SSF53383">
    <property type="entry name" value="PLP-dependent transferases"/>
    <property type="match status" value="1"/>
</dbReference>
<evidence type="ECO:0000256" key="7">
    <source>
        <dbReference type="ARBA" id="ARBA00022756"/>
    </source>
</evidence>
<evidence type="ECO:0000313" key="14">
    <source>
        <dbReference type="EMBL" id="TLS68554.1"/>
    </source>
</evidence>
<comment type="caution">
    <text evidence="14">The sequence shown here is derived from an EMBL/GenBank/DDBJ whole genome shotgun (WGS) entry which is preliminary data.</text>
</comment>
<dbReference type="InterPro" id="IPR015424">
    <property type="entry name" value="PyrdxlP-dep_Trfase"/>
</dbReference>
<dbReference type="Pfam" id="PF00155">
    <property type="entry name" value="Aminotran_1_2"/>
    <property type="match status" value="1"/>
</dbReference>
<dbReference type="EC" id="2.3.1.47" evidence="5"/>
<dbReference type="AlphaFoldDB" id="A0A5R9H0K3"/>
<dbReference type="GO" id="GO:0009102">
    <property type="term" value="P:biotin biosynthetic process"/>
    <property type="evidence" value="ECO:0007669"/>
    <property type="project" value="UniProtKB-KW"/>
</dbReference>
<keyword evidence="7" id="KW-0093">Biotin biosynthesis</keyword>
<evidence type="ECO:0000313" key="15">
    <source>
        <dbReference type="Proteomes" id="UP000306585"/>
    </source>
</evidence>
<proteinExistence type="inferred from homology"/>
<comment type="pathway">
    <text evidence="2">Cofactor biosynthesis; biotin biosynthesis.</text>
</comment>
<reference evidence="14 15" key="1">
    <citation type="journal article" date="2019" name="Appl. Environ. Microbiol.">
        <title>Environmental Evidence and Genomic Insight of Iron-oxidizing Bacteria Preference Towards More Corrosion Resistant Stainless Steel at Higher Salinities.</title>
        <authorList>
            <person name="Garrison C.E."/>
            <person name="Price K.A."/>
            <person name="Field E.K."/>
        </authorList>
    </citation>
    <scope>NUCLEOTIDE SEQUENCE [LARGE SCALE GENOMIC DNA]</scope>
    <source>
        <strain evidence="14 15">P3</strain>
    </source>
</reference>
<sequence>MPDARNWFEPLPEYRRRRFPACRREGIELCLEDGRRLINFAGNDYLGLSTHEAVCMGARGALGEAVGSGASRLVSGDDPLMHRLEAKLARWKGFESCLLVGSGMLANIGLLQALAGRHDHIFADRLNHASLVDGARLSGASLHRFHHLDMAQLAGLLVRHPAERRMIVSDGVFSMDGDCANIPALLALAEAHDTLLVVDDAHGTGTLGRDGRGLTALHGVAGHPRLIEVGTFGKAFGGYGAFILGPAELIDGLRQRQRTMIYSTALPVAVIAAAETALALIERGEQVQQLHRQLARFRAGIGGLGFMPSETAIQPLLIGEDAAALAMSARLAEAGFFVPAIRPPTVPEGTSRLRITLSAAHTDEQIDGLIAALKSAMEHGDG</sequence>
<evidence type="ECO:0000256" key="3">
    <source>
        <dbReference type="ARBA" id="ARBA00010008"/>
    </source>
</evidence>
<dbReference type="InterPro" id="IPR015422">
    <property type="entry name" value="PyrdxlP-dep_Trfase_small"/>
</dbReference>
<dbReference type="PANTHER" id="PTHR13693">
    <property type="entry name" value="CLASS II AMINOTRANSFERASE/8-AMINO-7-OXONONANOATE SYNTHASE"/>
    <property type="match status" value="1"/>
</dbReference>
<dbReference type="InterPro" id="IPR004839">
    <property type="entry name" value="Aminotransferase_I/II_large"/>
</dbReference>
<dbReference type="InterPro" id="IPR001917">
    <property type="entry name" value="Aminotrans_II_pyridoxalP_BS"/>
</dbReference>